<dbReference type="HOGENOM" id="CLU_2133910_0_0_1"/>
<accession>A0A0C9XIF0</accession>
<gene>
    <name evidence="2" type="ORF">K443DRAFT_675582</name>
</gene>
<dbReference type="Proteomes" id="UP000054477">
    <property type="component" value="Unassembled WGS sequence"/>
</dbReference>
<sequence>MRTTTNTIMIRSPTRLLVWTKAGQSWFQHCSETVGGVEDEQDGCLGKKILFVNYPPLDCLPLRHLILPRTIAARAKNRPRGSKDPTRSSRQNSSRFDTHKHENAALRRIRPAS</sequence>
<reference evidence="3" key="2">
    <citation type="submission" date="2015-01" db="EMBL/GenBank/DDBJ databases">
        <title>Evolutionary Origins and Diversification of the Mycorrhizal Mutualists.</title>
        <authorList>
            <consortium name="DOE Joint Genome Institute"/>
            <consortium name="Mycorrhizal Genomics Consortium"/>
            <person name="Kohler A."/>
            <person name="Kuo A."/>
            <person name="Nagy L.G."/>
            <person name="Floudas D."/>
            <person name="Copeland A."/>
            <person name="Barry K.W."/>
            <person name="Cichocki N."/>
            <person name="Veneault-Fourrey C."/>
            <person name="LaButti K."/>
            <person name="Lindquist E.A."/>
            <person name="Lipzen A."/>
            <person name="Lundell T."/>
            <person name="Morin E."/>
            <person name="Murat C."/>
            <person name="Riley R."/>
            <person name="Ohm R."/>
            <person name="Sun H."/>
            <person name="Tunlid A."/>
            <person name="Henrissat B."/>
            <person name="Grigoriev I.V."/>
            <person name="Hibbett D.S."/>
            <person name="Martin F."/>
        </authorList>
    </citation>
    <scope>NUCLEOTIDE SEQUENCE [LARGE SCALE GENOMIC DNA]</scope>
    <source>
        <strain evidence="3">LaAM-08-1</strain>
    </source>
</reference>
<feature type="compositionally biased region" description="Basic and acidic residues" evidence="1">
    <location>
        <begin position="96"/>
        <end position="105"/>
    </location>
</feature>
<dbReference type="EMBL" id="KN838566">
    <property type="protein sequence ID" value="KIK04801.1"/>
    <property type="molecule type" value="Genomic_DNA"/>
</dbReference>
<evidence type="ECO:0000313" key="2">
    <source>
        <dbReference type="EMBL" id="KIK04801.1"/>
    </source>
</evidence>
<evidence type="ECO:0000256" key="1">
    <source>
        <dbReference type="SAM" id="MobiDB-lite"/>
    </source>
</evidence>
<evidence type="ECO:0000313" key="3">
    <source>
        <dbReference type="Proteomes" id="UP000054477"/>
    </source>
</evidence>
<feature type="region of interest" description="Disordered" evidence="1">
    <location>
        <begin position="72"/>
        <end position="113"/>
    </location>
</feature>
<dbReference type="AlphaFoldDB" id="A0A0C9XIF0"/>
<proteinExistence type="predicted"/>
<protein>
    <submittedName>
        <fullName evidence="2">Uncharacterized protein</fullName>
    </submittedName>
</protein>
<reference evidence="2 3" key="1">
    <citation type="submission" date="2014-04" db="EMBL/GenBank/DDBJ databases">
        <authorList>
            <consortium name="DOE Joint Genome Institute"/>
            <person name="Kuo A."/>
            <person name="Kohler A."/>
            <person name="Nagy L.G."/>
            <person name="Floudas D."/>
            <person name="Copeland A."/>
            <person name="Barry K.W."/>
            <person name="Cichocki N."/>
            <person name="Veneault-Fourrey C."/>
            <person name="LaButti K."/>
            <person name="Lindquist E.A."/>
            <person name="Lipzen A."/>
            <person name="Lundell T."/>
            <person name="Morin E."/>
            <person name="Murat C."/>
            <person name="Sun H."/>
            <person name="Tunlid A."/>
            <person name="Henrissat B."/>
            <person name="Grigoriev I.V."/>
            <person name="Hibbett D.S."/>
            <person name="Martin F."/>
            <person name="Nordberg H.P."/>
            <person name="Cantor M.N."/>
            <person name="Hua S.X."/>
        </authorList>
    </citation>
    <scope>NUCLEOTIDE SEQUENCE [LARGE SCALE GENOMIC DNA]</scope>
    <source>
        <strain evidence="2 3">LaAM-08-1</strain>
    </source>
</reference>
<keyword evidence="3" id="KW-1185">Reference proteome</keyword>
<name>A0A0C9XIF0_9AGAR</name>
<organism evidence="2 3">
    <name type="scientific">Laccaria amethystina LaAM-08-1</name>
    <dbReference type="NCBI Taxonomy" id="1095629"/>
    <lineage>
        <taxon>Eukaryota</taxon>
        <taxon>Fungi</taxon>
        <taxon>Dikarya</taxon>
        <taxon>Basidiomycota</taxon>
        <taxon>Agaricomycotina</taxon>
        <taxon>Agaricomycetes</taxon>
        <taxon>Agaricomycetidae</taxon>
        <taxon>Agaricales</taxon>
        <taxon>Agaricineae</taxon>
        <taxon>Hydnangiaceae</taxon>
        <taxon>Laccaria</taxon>
    </lineage>
</organism>